<dbReference type="Proteomes" id="UP000799776">
    <property type="component" value="Unassembled WGS sequence"/>
</dbReference>
<feature type="region of interest" description="Disordered" evidence="1">
    <location>
        <begin position="243"/>
        <end position="272"/>
    </location>
</feature>
<feature type="region of interest" description="Disordered" evidence="1">
    <location>
        <begin position="172"/>
        <end position="214"/>
    </location>
</feature>
<feature type="compositionally biased region" description="Low complexity" evidence="1">
    <location>
        <begin position="102"/>
        <end position="111"/>
    </location>
</feature>
<organism evidence="2 3">
    <name type="scientific">Saccharata proteae CBS 121410</name>
    <dbReference type="NCBI Taxonomy" id="1314787"/>
    <lineage>
        <taxon>Eukaryota</taxon>
        <taxon>Fungi</taxon>
        <taxon>Dikarya</taxon>
        <taxon>Ascomycota</taxon>
        <taxon>Pezizomycotina</taxon>
        <taxon>Dothideomycetes</taxon>
        <taxon>Dothideomycetes incertae sedis</taxon>
        <taxon>Botryosphaeriales</taxon>
        <taxon>Saccharataceae</taxon>
        <taxon>Saccharata</taxon>
    </lineage>
</organism>
<keyword evidence="3" id="KW-1185">Reference proteome</keyword>
<evidence type="ECO:0000256" key="1">
    <source>
        <dbReference type="SAM" id="MobiDB-lite"/>
    </source>
</evidence>
<name>A0A9P4LZV0_9PEZI</name>
<feature type="compositionally biased region" description="Low complexity" evidence="1">
    <location>
        <begin position="187"/>
        <end position="207"/>
    </location>
</feature>
<accession>A0A9P4LZV0</accession>
<evidence type="ECO:0000313" key="2">
    <source>
        <dbReference type="EMBL" id="KAF2088486.1"/>
    </source>
</evidence>
<reference evidence="2" key="1">
    <citation type="journal article" date="2020" name="Stud. Mycol.">
        <title>101 Dothideomycetes genomes: a test case for predicting lifestyles and emergence of pathogens.</title>
        <authorList>
            <person name="Haridas S."/>
            <person name="Albert R."/>
            <person name="Binder M."/>
            <person name="Bloem J."/>
            <person name="Labutti K."/>
            <person name="Salamov A."/>
            <person name="Andreopoulos B."/>
            <person name="Baker S."/>
            <person name="Barry K."/>
            <person name="Bills G."/>
            <person name="Bluhm B."/>
            <person name="Cannon C."/>
            <person name="Castanera R."/>
            <person name="Culley D."/>
            <person name="Daum C."/>
            <person name="Ezra D."/>
            <person name="Gonzalez J."/>
            <person name="Henrissat B."/>
            <person name="Kuo A."/>
            <person name="Liang C."/>
            <person name="Lipzen A."/>
            <person name="Lutzoni F."/>
            <person name="Magnuson J."/>
            <person name="Mondo S."/>
            <person name="Nolan M."/>
            <person name="Ohm R."/>
            <person name="Pangilinan J."/>
            <person name="Park H.-J."/>
            <person name="Ramirez L."/>
            <person name="Alfaro M."/>
            <person name="Sun H."/>
            <person name="Tritt A."/>
            <person name="Yoshinaga Y."/>
            <person name="Zwiers L.-H."/>
            <person name="Turgeon B."/>
            <person name="Goodwin S."/>
            <person name="Spatafora J."/>
            <person name="Crous P."/>
            <person name="Grigoriev I."/>
        </authorList>
    </citation>
    <scope>NUCLEOTIDE SEQUENCE</scope>
    <source>
        <strain evidence="2">CBS 121410</strain>
    </source>
</reference>
<comment type="caution">
    <text evidence="2">The sequence shown here is derived from an EMBL/GenBank/DDBJ whole genome shotgun (WGS) entry which is preliminary data.</text>
</comment>
<protein>
    <submittedName>
        <fullName evidence="2">Uncharacterized protein</fullName>
    </submittedName>
</protein>
<evidence type="ECO:0000313" key="3">
    <source>
        <dbReference type="Proteomes" id="UP000799776"/>
    </source>
</evidence>
<feature type="region of interest" description="Disordered" evidence="1">
    <location>
        <begin position="91"/>
        <end position="128"/>
    </location>
</feature>
<dbReference type="AlphaFoldDB" id="A0A9P4LZV0"/>
<proteinExistence type="predicted"/>
<gene>
    <name evidence="2" type="ORF">K490DRAFT_64536</name>
</gene>
<feature type="region of interest" description="Disordered" evidence="1">
    <location>
        <begin position="139"/>
        <end position="158"/>
    </location>
</feature>
<sequence>MCISYKRIFRCGHVYRDNIVFQCGQQEQYFGHDCSIMEGYMTVRETCPKCLLEQEVVHGVRRETPAEEEEEQEQEETFTVTLAQINYLAGRDSEDEAEGDAEQSSQTQSPEPSIPGPSTPHNMAPLQQLPPLQPLATHQPMAHARPVPPQAVEPQSYDPELFDPQLYDHLFDPPFTPQELDLETINPQLPGLPDLALPQPAGPQAPQTSALPAQLTPRWSAPQQNVPHPWTPRSAAFLPHQMPTETTLPGIGFLGFQETGEPSVPNERKHHK</sequence>
<dbReference type="EMBL" id="ML978716">
    <property type="protein sequence ID" value="KAF2088486.1"/>
    <property type="molecule type" value="Genomic_DNA"/>
</dbReference>